<dbReference type="EMBL" id="CAKOGL010000026">
    <property type="protein sequence ID" value="CAH2103421.1"/>
    <property type="molecule type" value="Genomic_DNA"/>
</dbReference>
<evidence type="ECO:0000313" key="2">
    <source>
        <dbReference type="EMBL" id="CAH2103421.1"/>
    </source>
</evidence>
<organism evidence="2 3">
    <name type="scientific">Euphydryas editha</name>
    <name type="common">Edith's checkerspot</name>
    <dbReference type="NCBI Taxonomy" id="104508"/>
    <lineage>
        <taxon>Eukaryota</taxon>
        <taxon>Metazoa</taxon>
        <taxon>Ecdysozoa</taxon>
        <taxon>Arthropoda</taxon>
        <taxon>Hexapoda</taxon>
        <taxon>Insecta</taxon>
        <taxon>Pterygota</taxon>
        <taxon>Neoptera</taxon>
        <taxon>Endopterygota</taxon>
        <taxon>Lepidoptera</taxon>
        <taxon>Glossata</taxon>
        <taxon>Ditrysia</taxon>
        <taxon>Papilionoidea</taxon>
        <taxon>Nymphalidae</taxon>
        <taxon>Nymphalinae</taxon>
        <taxon>Euphydryas</taxon>
    </lineage>
</organism>
<keyword evidence="3" id="KW-1185">Reference proteome</keyword>
<name>A0AAU9UWM2_EUPED</name>
<accession>A0AAU9UWM2</accession>
<sequence>MALRNTSTGCLSDPLTKCRVASPTFLTVLTDLTPITRSPDKASNAKPSKLRQPISTHLELSEPPPVVVMSWTS</sequence>
<protein>
    <submittedName>
        <fullName evidence="2">Uncharacterized protein</fullName>
    </submittedName>
</protein>
<gene>
    <name evidence="2" type="ORF">EEDITHA_LOCUS17934</name>
</gene>
<evidence type="ECO:0000256" key="1">
    <source>
        <dbReference type="SAM" id="MobiDB-lite"/>
    </source>
</evidence>
<dbReference type="AlphaFoldDB" id="A0AAU9UWM2"/>
<evidence type="ECO:0000313" key="3">
    <source>
        <dbReference type="Proteomes" id="UP001153954"/>
    </source>
</evidence>
<feature type="region of interest" description="Disordered" evidence="1">
    <location>
        <begin position="36"/>
        <end position="61"/>
    </location>
</feature>
<reference evidence="2" key="1">
    <citation type="submission" date="2022-03" db="EMBL/GenBank/DDBJ databases">
        <authorList>
            <person name="Tunstrom K."/>
        </authorList>
    </citation>
    <scope>NUCLEOTIDE SEQUENCE</scope>
</reference>
<dbReference type="Proteomes" id="UP001153954">
    <property type="component" value="Unassembled WGS sequence"/>
</dbReference>
<comment type="caution">
    <text evidence="2">The sequence shown here is derived from an EMBL/GenBank/DDBJ whole genome shotgun (WGS) entry which is preliminary data.</text>
</comment>
<proteinExistence type="predicted"/>